<dbReference type="Gene3D" id="2.60.120.620">
    <property type="entry name" value="q2cbj1_9rhob like domain"/>
    <property type="match status" value="1"/>
</dbReference>
<feature type="domain" description="Fe2OG dioxygenase" evidence="2">
    <location>
        <begin position="110"/>
        <end position="239"/>
    </location>
</feature>
<dbReference type="Proteomes" id="UP000632339">
    <property type="component" value="Unassembled WGS sequence"/>
</dbReference>
<reference evidence="4" key="1">
    <citation type="journal article" date="2019" name="Int. J. Syst. Evol. Microbiol.">
        <title>The Global Catalogue of Microorganisms (GCM) 10K type strain sequencing project: providing services to taxonomists for standard genome sequencing and annotation.</title>
        <authorList>
            <consortium name="The Broad Institute Genomics Platform"/>
            <consortium name="The Broad Institute Genome Sequencing Center for Infectious Disease"/>
            <person name="Wu L."/>
            <person name="Ma J."/>
        </authorList>
    </citation>
    <scope>NUCLEOTIDE SEQUENCE [LARGE SCALE GENOMIC DNA]</scope>
    <source>
        <strain evidence="4">CGMCC 1.6375</strain>
    </source>
</reference>
<gene>
    <name evidence="3" type="ORF">GCM10010967_44660</name>
</gene>
<proteinExistence type="inferred from homology"/>
<dbReference type="EMBL" id="BMLI01000002">
    <property type="protein sequence ID" value="GGN04702.1"/>
    <property type="molecule type" value="Genomic_DNA"/>
</dbReference>
<accession>A0ABQ2IB24</accession>
<comment type="similarity">
    <text evidence="1">Belongs to the iron/ascorbate-dependent oxidoreductase family.</text>
</comment>
<organism evidence="3 4">
    <name type="scientific">Dyadobacter beijingensis</name>
    <dbReference type="NCBI Taxonomy" id="365489"/>
    <lineage>
        <taxon>Bacteria</taxon>
        <taxon>Pseudomonadati</taxon>
        <taxon>Bacteroidota</taxon>
        <taxon>Cytophagia</taxon>
        <taxon>Cytophagales</taxon>
        <taxon>Spirosomataceae</taxon>
        <taxon>Dyadobacter</taxon>
    </lineage>
</organism>
<comment type="caution">
    <text evidence="3">The sequence shown here is derived from an EMBL/GenBank/DDBJ whole genome shotgun (WGS) entry which is preliminary data.</text>
</comment>
<evidence type="ECO:0000313" key="4">
    <source>
        <dbReference type="Proteomes" id="UP000632339"/>
    </source>
</evidence>
<dbReference type="InterPro" id="IPR008775">
    <property type="entry name" value="Phytyl_CoA_dOase-like"/>
</dbReference>
<dbReference type="SUPFAM" id="SSF51197">
    <property type="entry name" value="Clavaminate synthase-like"/>
    <property type="match status" value="1"/>
</dbReference>
<dbReference type="PROSITE" id="PS51471">
    <property type="entry name" value="FE2OG_OXY"/>
    <property type="match status" value="1"/>
</dbReference>
<protein>
    <submittedName>
        <fullName evidence="3">L-proline 4-hydroxylase</fullName>
    </submittedName>
</protein>
<dbReference type="Pfam" id="PF05721">
    <property type="entry name" value="PhyH"/>
    <property type="match status" value="1"/>
</dbReference>
<dbReference type="PANTHER" id="PTHR20883">
    <property type="entry name" value="PHYTANOYL-COA DIOXYGENASE DOMAIN CONTAINING 1"/>
    <property type="match status" value="1"/>
</dbReference>
<evidence type="ECO:0000259" key="2">
    <source>
        <dbReference type="PROSITE" id="PS51471"/>
    </source>
</evidence>
<name>A0ABQ2IB24_9BACT</name>
<evidence type="ECO:0000256" key="1">
    <source>
        <dbReference type="RuleBase" id="RU003682"/>
    </source>
</evidence>
<sequence>MAISNPTIMAKQLLTPAQIQQYHEDGYLIVRGFYDEEEVSRLYRIAVDDAAISKHAINVNDSTGKRSKLSLWYKPGDDVYGLLTRGETLVGAVDQLLERQRGDEGHSVCHYHSKLMQKEPRVGGAWEWHQDYGYWYKNEFLFPEQMMSVMIAVTDANVENGCLQVIRGSHKMGRVEHGFSGEQVGASQKYVDLALKTMEHVYVELNAGDALFFHSNILHRSEANVSDRARWSLISCYNRSANIGYNESSSSSASITPIDIVPDDALLTWETAGLAESDADFLSKEADVSLK</sequence>
<keyword evidence="1" id="KW-0560">Oxidoreductase</keyword>
<evidence type="ECO:0000313" key="3">
    <source>
        <dbReference type="EMBL" id="GGN04702.1"/>
    </source>
</evidence>
<dbReference type="PANTHER" id="PTHR20883:SF51">
    <property type="entry name" value="PHYTANOYL-COA HYDROXYLASE"/>
    <property type="match status" value="1"/>
</dbReference>
<dbReference type="InterPro" id="IPR005123">
    <property type="entry name" value="Oxoglu/Fe-dep_dioxygenase_dom"/>
</dbReference>
<keyword evidence="1" id="KW-0408">Iron</keyword>
<keyword evidence="4" id="KW-1185">Reference proteome</keyword>
<keyword evidence="1" id="KW-0479">Metal-binding</keyword>